<evidence type="ECO:0000313" key="3">
    <source>
        <dbReference type="Proteomes" id="UP001642464"/>
    </source>
</evidence>
<dbReference type="EMBL" id="CAXAMM010010979">
    <property type="protein sequence ID" value="CAK9024674.1"/>
    <property type="molecule type" value="Genomic_DNA"/>
</dbReference>
<dbReference type="Proteomes" id="UP001642464">
    <property type="component" value="Unassembled WGS sequence"/>
</dbReference>
<organism evidence="2 3">
    <name type="scientific">Durusdinium trenchii</name>
    <dbReference type="NCBI Taxonomy" id="1381693"/>
    <lineage>
        <taxon>Eukaryota</taxon>
        <taxon>Sar</taxon>
        <taxon>Alveolata</taxon>
        <taxon>Dinophyceae</taxon>
        <taxon>Suessiales</taxon>
        <taxon>Symbiodiniaceae</taxon>
        <taxon>Durusdinium</taxon>
    </lineage>
</organism>
<feature type="region of interest" description="Disordered" evidence="1">
    <location>
        <begin position="1"/>
        <end position="54"/>
    </location>
</feature>
<feature type="non-terminal residue" evidence="2">
    <location>
        <position position="1"/>
    </location>
</feature>
<gene>
    <name evidence="2" type="ORF">SCF082_LOCUS16743</name>
</gene>
<proteinExistence type="predicted"/>
<accession>A0ABP0KCZ5</accession>
<comment type="caution">
    <text evidence="2">The sequence shown here is derived from an EMBL/GenBank/DDBJ whole genome shotgun (WGS) entry which is preliminary data.</text>
</comment>
<reference evidence="2 3" key="1">
    <citation type="submission" date="2024-02" db="EMBL/GenBank/DDBJ databases">
        <authorList>
            <person name="Chen Y."/>
            <person name="Shah S."/>
            <person name="Dougan E. K."/>
            <person name="Thang M."/>
            <person name="Chan C."/>
        </authorList>
    </citation>
    <scope>NUCLEOTIDE SEQUENCE [LARGE SCALE GENOMIC DNA]</scope>
</reference>
<sequence length="77" mass="7979">ASSPVGPPLAPPPGPPPPATPVPAPLADPNFIDPSWEVPTADETAAPKEDDGESWLELLRDGPCLGTDRTDWSEGPD</sequence>
<evidence type="ECO:0000256" key="1">
    <source>
        <dbReference type="SAM" id="MobiDB-lite"/>
    </source>
</evidence>
<evidence type="ECO:0000313" key="2">
    <source>
        <dbReference type="EMBL" id="CAK9024674.1"/>
    </source>
</evidence>
<protein>
    <submittedName>
        <fullName evidence="2">Uncharacterized protein</fullName>
    </submittedName>
</protein>
<name>A0ABP0KCZ5_9DINO</name>
<feature type="compositionally biased region" description="Pro residues" evidence="1">
    <location>
        <begin position="1"/>
        <end position="26"/>
    </location>
</feature>
<keyword evidence="3" id="KW-1185">Reference proteome</keyword>
<feature type="non-terminal residue" evidence="2">
    <location>
        <position position="77"/>
    </location>
</feature>